<evidence type="ECO:0000313" key="2">
    <source>
        <dbReference type="EMBL" id="AMR39561.1"/>
    </source>
</evidence>
<protein>
    <submittedName>
        <fullName evidence="2">Uncharacterized protein</fullName>
    </submittedName>
</protein>
<proteinExistence type="predicted"/>
<name>A0A142I4J6_PLUGE</name>
<keyword evidence="1" id="KW-1133">Transmembrane helix</keyword>
<dbReference type="AlphaFoldDB" id="A0A142I4J6"/>
<evidence type="ECO:0000256" key="1">
    <source>
        <dbReference type="SAM" id="Phobius"/>
    </source>
</evidence>
<gene>
    <name evidence="2" type="ORF">LG71_27880</name>
</gene>
<sequence>MNGYIVTIIIAFIFGPILALPILIVGLFNIMDLMLFSFPILFFCTQGYKKERKIKDAFKGVIPGLIVSLILMAVVLFVKDENDCSNKYESGDLPAAVCDTLKGPGFR</sequence>
<dbReference type="RefSeq" id="WP_020316929.1">
    <property type="nucleotide sequence ID" value="NZ_CP014777.1"/>
</dbReference>
<accession>A0A142I4J6</accession>
<feature type="transmembrane region" description="Helical" evidence="1">
    <location>
        <begin position="5"/>
        <end position="24"/>
    </location>
</feature>
<dbReference type="EMBL" id="CP014777">
    <property type="protein sequence ID" value="AMR39561.1"/>
    <property type="molecule type" value="Genomic_DNA"/>
</dbReference>
<keyword evidence="1" id="KW-0812">Transmembrane</keyword>
<organism evidence="2">
    <name type="scientific">Pluralibacter gergoviae</name>
    <name type="common">Enterobacter gergoviae</name>
    <dbReference type="NCBI Taxonomy" id="61647"/>
    <lineage>
        <taxon>Bacteria</taxon>
        <taxon>Pseudomonadati</taxon>
        <taxon>Pseudomonadota</taxon>
        <taxon>Gammaproteobacteria</taxon>
        <taxon>Enterobacterales</taxon>
        <taxon>Enterobacteriaceae</taxon>
        <taxon>Pluralibacter</taxon>
    </lineage>
</organism>
<feature type="transmembrane region" description="Helical" evidence="1">
    <location>
        <begin position="60"/>
        <end position="78"/>
    </location>
</feature>
<reference evidence="2" key="1">
    <citation type="submission" date="2016-03" db="EMBL/GenBank/DDBJ databases">
        <authorList>
            <person name="Ploux O."/>
        </authorList>
    </citation>
    <scope>NUCLEOTIDE SEQUENCE</scope>
    <source>
        <strain evidence="2">FB2</strain>
        <plasmid evidence="2">pFB2.2</plasmid>
    </source>
</reference>
<keyword evidence="2" id="KW-0614">Plasmid</keyword>
<geneLocation type="plasmid" evidence="2">
    <name>pFB2.2</name>
</geneLocation>
<keyword evidence="1" id="KW-0472">Membrane</keyword>